<gene>
    <name evidence="3" type="ORF">K460DRAFT_163263</name>
</gene>
<evidence type="ECO:0000313" key="3">
    <source>
        <dbReference type="EMBL" id="KAF1844372.1"/>
    </source>
</evidence>
<protein>
    <recommendedName>
        <fullName evidence="2">BTB domain-containing protein</fullName>
    </recommendedName>
</protein>
<sequence>MSDSNSSNKRASNDSEEPTCQKKARTFSDDGAPVESEPVTILAGESEDKFFVHAHLLELSSGFFQKALNKEWKEGQERVVRLPNVDVDVFRIYAKWLYTGRFHCLDGSTDVKLLACDELGNFLHAPDFLDAFVDVILEQTAQLGTPTFLSSSIYPRSVKDSLHRKLCRDLVVYRWGYRNFDTLRSHAIPREFLEDVLLDMKRNFDQGVTRLSFSRFIKDKDACYYHEHTRLNTPCYKTKYGI</sequence>
<dbReference type="PROSITE" id="PS50097">
    <property type="entry name" value="BTB"/>
    <property type="match status" value="1"/>
</dbReference>
<dbReference type="Pfam" id="PF00651">
    <property type="entry name" value="BTB"/>
    <property type="match status" value="1"/>
</dbReference>
<dbReference type="InterPro" id="IPR000210">
    <property type="entry name" value="BTB/POZ_dom"/>
</dbReference>
<keyword evidence="4" id="KW-1185">Reference proteome</keyword>
<dbReference type="AlphaFoldDB" id="A0A9P4L7I9"/>
<dbReference type="EMBL" id="ML976617">
    <property type="protein sequence ID" value="KAF1844372.1"/>
    <property type="molecule type" value="Genomic_DNA"/>
</dbReference>
<evidence type="ECO:0000313" key="4">
    <source>
        <dbReference type="Proteomes" id="UP000800039"/>
    </source>
</evidence>
<reference evidence="3" key="1">
    <citation type="submission" date="2020-01" db="EMBL/GenBank/DDBJ databases">
        <authorList>
            <consortium name="DOE Joint Genome Institute"/>
            <person name="Haridas S."/>
            <person name="Albert R."/>
            <person name="Binder M."/>
            <person name="Bloem J."/>
            <person name="Labutti K."/>
            <person name="Salamov A."/>
            <person name="Andreopoulos B."/>
            <person name="Baker S.E."/>
            <person name="Barry K."/>
            <person name="Bills G."/>
            <person name="Bluhm B.H."/>
            <person name="Cannon C."/>
            <person name="Castanera R."/>
            <person name="Culley D.E."/>
            <person name="Daum C."/>
            <person name="Ezra D."/>
            <person name="Gonzalez J.B."/>
            <person name="Henrissat B."/>
            <person name="Kuo A."/>
            <person name="Liang C."/>
            <person name="Lipzen A."/>
            <person name="Lutzoni F."/>
            <person name="Magnuson J."/>
            <person name="Mondo S."/>
            <person name="Nolan M."/>
            <person name="Ohm R."/>
            <person name="Pangilinan J."/>
            <person name="Park H.-J."/>
            <person name="Ramirez L."/>
            <person name="Alfaro M."/>
            <person name="Sun H."/>
            <person name="Tritt A."/>
            <person name="Yoshinaga Y."/>
            <person name="Zwiers L.-H."/>
            <person name="Turgeon B.G."/>
            <person name="Goodwin S.B."/>
            <person name="Spatafora J.W."/>
            <person name="Crous P.W."/>
            <person name="Grigoriev I.V."/>
        </authorList>
    </citation>
    <scope>NUCLEOTIDE SEQUENCE</scope>
    <source>
        <strain evidence="3">CBS 394.84</strain>
    </source>
</reference>
<feature type="region of interest" description="Disordered" evidence="1">
    <location>
        <begin position="1"/>
        <end position="35"/>
    </location>
</feature>
<organism evidence="3 4">
    <name type="scientific">Cucurbitaria berberidis CBS 394.84</name>
    <dbReference type="NCBI Taxonomy" id="1168544"/>
    <lineage>
        <taxon>Eukaryota</taxon>
        <taxon>Fungi</taxon>
        <taxon>Dikarya</taxon>
        <taxon>Ascomycota</taxon>
        <taxon>Pezizomycotina</taxon>
        <taxon>Dothideomycetes</taxon>
        <taxon>Pleosporomycetidae</taxon>
        <taxon>Pleosporales</taxon>
        <taxon>Pleosporineae</taxon>
        <taxon>Cucurbitariaceae</taxon>
        <taxon>Cucurbitaria</taxon>
    </lineage>
</organism>
<dbReference type="Proteomes" id="UP000800039">
    <property type="component" value="Unassembled WGS sequence"/>
</dbReference>
<proteinExistence type="predicted"/>
<dbReference type="PANTHER" id="PTHR47843">
    <property type="entry name" value="BTB DOMAIN-CONTAINING PROTEIN-RELATED"/>
    <property type="match status" value="1"/>
</dbReference>
<feature type="compositionally biased region" description="Polar residues" evidence="1">
    <location>
        <begin position="1"/>
        <end position="10"/>
    </location>
</feature>
<dbReference type="OrthoDB" id="1022638at2759"/>
<dbReference type="InterPro" id="IPR011333">
    <property type="entry name" value="SKP1/BTB/POZ_sf"/>
</dbReference>
<dbReference type="RefSeq" id="XP_040786935.1">
    <property type="nucleotide sequence ID" value="XM_040926899.1"/>
</dbReference>
<dbReference type="SUPFAM" id="SSF54695">
    <property type="entry name" value="POZ domain"/>
    <property type="match status" value="1"/>
</dbReference>
<dbReference type="Gene3D" id="3.30.710.10">
    <property type="entry name" value="Potassium Channel Kv1.1, Chain A"/>
    <property type="match status" value="1"/>
</dbReference>
<evidence type="ECO:0000259" key="2">
    <source>
        <dbReference type="PROSITE" id="PS50097"/>
    </source>
</evidence>
<evidence type="ECO:0000256" key="1">
    <source>
        <dbReference type="SAM" id="MobiDB-lite"/>
    </source>
</evidence>
<name>A0A9P4L7I9_9PLEO</name>
<dbReference type="CDD" id="cd18186">
    <property type="entry name" value="BTB_POZ_ZBTB_KLHL-like"/>
    <property type="match status" value="1"/>
</dbReference>
<feature type="domain" description="BTB" evidence="2">
    <location>
        <begin position="37"/>
        <end position="106"/>
    </location>
</feature>
<dbReference type="PANTHER" id="PTHR47843:SF2">
    <property type="entry name" value="BTB DOMAIN-CONTAINING PROTEIN"/>
    <property type="match status" value="1"/>
</dbReference>
<comment type="caution">
    <text evidence="3">The sequence shown here is derived from an EMBL/GenBank/DDBJ whole genome shotgun (WGS) entry which is preliminary data.</text>
</comment>
<accession>A0A9P4L7I9</accession>
<dbReference type="GeneID" id="63844151"/>